<keyword evidence="1" id="KW-1133">Transmembrane helix</keyword>
<keyword evidence="1" id="KW-0812">Transmembrane</keyword>
<protein>
    <submittedName>
        <fullName evidence="2">Uncharacterized protein</fullName>
    </submittedName>
</protein>
<name>A0A2I0K0B6_PUNGR</name>
<proteinExistence type="predicted"/>
<gene>
    <name evidence="2" type="ORF">CRG98_018046</name>
</gene>
<evidence type="ECO:0000256" key="1">
    <source>
        <dbReference type="SAM" id="Phobius"/>
    </source>
</evidence>
<dbReference type="EMBL" id="PGOL01001028">
    <property type="protein sequence ID" value="PKI61550.1"/>
    <property type="molecule type" value="Genomic_DNA"/>
</dbReference>
<evidence type="ECO:0000313" key="3">
    <source>
        <dbReference type="Proteomes" id="UP000233551"/>
    </source>
</evidence>
<dbReference type="Proteomes" id="UP000233551">
    <property type="component" value="Unassembled WGS sequence"/>
</dbReference>
<reference evidence="2 3" key="1">
    <citation type="submission" date="2017-11" db="EMBL/GenBank/DDBJ databases">
        <title>De-novo sequencing of pomegranate (Punica granatum L.) genome.</title>
        <authorList>
            <person name="Akparov Z."/>
            <person name="Amiraslanov A."/>
            <person name="Hajiyeva S."/>
            <person name="Abbasov M."/>
            <person name="Kaur K."/>
            <person name="Hamwieh A."/>
            <person name="Solovyev V."/>
            <person name="Salamov A."/>
            <person name="Braich B."/>
            <person name="Kosarev P."/>
            <person name="Mahmoud A."/>
            <person name="Hajiyev E."/>
            <person name="Babayeva S."/>
            <person name="Izzatullayeva V."/>
            <person name="Mammadov A."/>
            <person name="Mammadov A."/>
            <person name="Sharifova S."/>
            <person name="Ojaghi J."/>
            <person name="Eynullazada K."/>
            <person name="Bayramov B."/>
            <person name="Abdulazimova A."/>
            <person name="Shahmuradov I."/>
        </authorList>
    </citation>
    <scope>NUCLEOTIDE SEQUENCE [LARGE SCALE GENOMIC DNA]</scope>
    <source>
        <strain evidence="3">cv. AG2017</strain>
        <tissue evidence="2">Leaf</tissue>
    </source>
</reference>
<keyword evidence="3" id="KW-1185">Reference proteome</keyword>
<dbReference type="AlphaFoldDB" id="A0A2I0K0B6"/>
<dbReference type="PANTHER" id="PTHR36615:SF7">
    <property type="entry name" value="PROTEIN, PUTATIVE-RELATED"/>
    <property type="match status" value="1"/>
</dbReference>
<sequence>MKALLVEHGLEGALEGENKLPGTLSLDEKIVVDLTNANIKISNDDQALLLLSTLFESYEKLSKIVSTSTIEWTPKEKYLDVLGHGWVNLCMECMMVGKSSKSLMRIYVAFDKAALTKQCKSASRVKVEPYTMTISWKKVEFEDSRTHVPQPVVIEGIQTKSKEGAQFLKMESATLSSSNNGASVPRRYSSRPIPKRGRVKLGIAAAIAHRVASVLTIHIRCAGWFFNGRHPNVVANGHVGDHLRMGPNMYKIPRPHESGRWLEDPFRGFPESTWDDRGFDWIVGRLFHLLLYLFVDLFSTFIFM</sequence>
<feature type="transmembrane region" description="Helical" evidence="1">
    <location>
        <begin position="282"/>
        <end position="303"/>
    </location>
</feature>
<comment type="caution">
    <text evidence="2">The sequence shown here is derived from an EMBL/GenBank/DDBJ whole genome shotgun (WGS) entry which is preliminary data.</text>
</comment>
<keyword evidence="1" id="KW-0472">Membrane</keyword>
<organism evidence="2 3">
    <name type="scientific">Punica granatum</name>
    <name type="common">Pomegranate</name>
    <dbReference type="NCBI Taxonomy" id="22663"/>
    <lineage>
        <taxon>Eukaryota</taxon>
        <taxon>Viridiplantae</taxon>
        <taxon>Streptophyta</taxon>
        <taxon>Embryophyta</taxon>
        <taxon>Tracheophyta</taxon>
        <taxon>Spermatophyta</taxon>
        <taxon>Magnoliopsida</taxon>
        <taxon>eudicotyledons</taxon>
        <taxon>Gunneridae</taxon>
        <taxon>Pentapetalae</taxon>
        <taxon>rosids</taxon>
        <taxon>malvids</taxon>
        <taxon>Myrtales</taxon>
        <taxon>Lythraceae</taxon>
        <taxon>Punica</taxon>
    </lineage>
</organism>
<dbReference type="PANTHER" id="PTHR36615">
    <property type="entry name" value="PROTEIN, PUTATIVE-RELATED"/>
    <property type="match status" value="1"/>
</dbReference>
<evidence type="ECO:0000313" key="2">
    <source>
        <dbReference type="EMBL" id="PKI61550.1"/>
    </source>
</evidence>
<accession>A0A2I0K0B6</accession>